<comment type="caution">
    <text evidence="1">The sequence shown here is derived from an EMBL/GenBank/DDBJ whole genome shotgun (WGS) entry which is preliminary data.</text>
</comment>
<name>A0A8J2P3D7_9HEXA</name>
<dbReference type="EMBL" id="CAJVCH010090511">
    <property type="protein sequence ID" value="CAG7722570.1"/>
    <property type="molecule type" value="Genomic_DNA"/>
</dbReference>
<dbReference type="AlphaFoldDB" id="A0A8J2P3D7"/>
<accession>A0A8J2P3D7</accession>
<organism evidence="1 2">
    <name type="scientific">Allacma fusca</name>
    <dbReference type="NCBI Taxonomy" id="39272"/>
    <lineage>
        <taxon>Eukaryota</taxon>
        <taxon>Metazoa</taxon>
        <taxon>Ecdysozoa</taxon>
        <taxon>Arthropoda</taxon>
        <taxon>Hexapoda</taxon>
        <taxon>Collembola</taxon>
        <taxon>Symphypleona</taxon>
        <taxon>Sminthuridae</taxon>
        <taxon>Allacma</taxon>
    </lineage>
</organism>
<proteinExistence type="predicted"/>
<keyword evidence="2" id="KW-1185">Reference proteome</keyword>
<sequence length="26" mass="3203">MPNCFEWLADKRKDDNIGDLWRVHDK</sequence>
<feature type="non-terminal residue" evidence="1">
    <location>
        <position position="1"/>
    </location>
</feature>
<dbReference type="Proteomes" id="UP000708208">
    <property type="component" value="Unassembled WGS sequence"/>
</dbReference>
<gene>
    <name evidence="1" type="ORF">AFUS01_LOCUS11701</name>
</gene>
<evidence type="ECO:0000313" key="2">
    <source>
        <dbReference type="Proteomes" id="UP000708208"/>
    </source>
</evidence>
<protein>
    <submittedName>
        <fullName evidence="1">Uncharacterized protein</fullName>
    </submittedName>
</protein>
<evidence type="ECO:0000313" key="1">
    <source>
        <dbReference type="EMBL" id="CAG7722570.1"/>
    </source>
</evidence>
<reference evidence="1" key="1">
    <citation type="submission" date="2021-06" db="EMBL/GenBank/DDBJ databases">
        <authorList>
            <person name="Hodson N. C."/>
            <person name="Mongue J. A."/>
            <person name="Jaron S. K."/>
        </authorList>
    </citation>
    <scope>NUCLEOTIDE SEQUENCE</scope>
</reference>